<keyword evidence="7 10" id="KW-1133">Transmembrane helix</keyword>
<dbReference type="Gene3D" id="3.90.550.10">
    <property type="entry name" value="Spore Coat Polysaccharide Biosynthesis Protein SpsA, Chain A"/>
    <property type="match status" value="1"/>
</dbReference>
<proteinExistence type="inferred from homology"/>
<keyword evidence="8 10" id="KW-0472">Membrane</keyword>
<dbReference type="EC" id="2.4.1.-" evidence="10"/>
<evidence type="ECO:0000256" key="10">
    <source>
        <dbReference type="RuleBase" id="RU364028"/>
    </source>
</evidence>
<evidence type="ECO:0000256" key="4">
    <source>
        <dbReference type="ARBA" id="ARBA00022676"/>
    </source>
</evidence>
<keyword evidence="5 10" id="KW-0808">Transferase</keyword>
<evidence type="ECO:0000256" key="7">
    <source>
        <dbReference type="ARBA" id="ARBA00022989"/>
    </source>
</evidence>
<evidence type="ECO:0000313" key="11">
    <source>
        <dbReference type="EMBL" id="MFC5379569.1"/>
    </source>
</evidence>
<dbReference type="Proteomes" id="UP001596122">
    <property type="component" value="Unassembled WGS sequence"/>
</dbReference>
<evidence type="ECO:0000256" key="3">
    <source>
        <dbReference type="ARBA" id="ARBA00022475"/>
    </source>
</evidence>
<dbReference type="CDD" id="cd06423">
    <property type="entry name" value="CESA_like"/>
    <property type="match status" value="1"/>
</dbReference>
<feature type="transmembrane region" description="Helical" evidence="10">
    <location>
        <begin position="382"/>
        <end position="405"/>
    </location>
</feature>
<dbReference type="InterPro" id="IPR023853">
    <property type="entry name" value="PGA_PgaC/IcaA"/>
</dbReference>
<name>A0ABW0GII8_9MICO</name>
<dbReference type="PANTHER" id="PTHR43630">
    <property type="entry name" value="POLY-BETA-1,6-N-ACETYL-D-GLUCOSAMINE SYNTHASE"/>
    <property type="match status" value="1"/>
</dbReference>
<sequence length="428" mass="46514">MDTLGLLVMAYPVVMALVWMTGGVWFWWRRERGQRPVDDPPLPADPAAAPLVSVLVPCHDEGPNVAETLRAALDQSWPALEVVAVDDGSSDDTWEQMLAVAATDERLRVLRLTSNEGKAVALRTAALAARSDVLVCVDGDSLLDTHAVAWLASHLTSTARVGAVAGNPRIRNRSSLLGRLQVGEFSAIVGLTRRAQRTYGRVFTVSGAVCAFRRAALHRVGYWSDTAVTEDIDISWRLQRDHWDIRYEPRALCAILTPESVLGLWRQRRRWARGGLQALVRHAPSLLSWRRRRMWPVLVESVVSLLWALAALAVVIATTTGVVVGALAAGSTAAELGVDLGSAVVRWTGVVVALVCLLQFAVSRRIEAAYEPAGDRSLVWLVWYPLAYWLISMLAAVAAVLTLGWRTAPGRATWSSPDRGLAATGGAS</sequence>
<evidence type="ECO:0000256" key="6">
    <source>
        <dbReference type="ARBA" id="ARBA00022692"/>
    </source>
</evidence>
<dbReference type="SUPFAM" id="SSF53448">
    <property type="entry name" value="Nucleotide-diphospho-sugar transferases"/>
    <property type="match status" value="1"/>
</dbReference>
<reference evidence="12" key="1">
    <citation type="journal article" date="2019" name="Int. J. Syst. Evol. Microbiol.">
        <title>The Global Catalogue of Microorganisms (GCM) 10K type strain sequencing project: providing services to taxonomists for standard genome sequencing and annotation.</title>
        <authorList>
            <consortium name="The Broad Institute Genomics Platform"/>
            <consortium name="The Broad Institute Genome Sequencing Center for Infectious Disease"/>
            <person name="Wu L."/>
            <person name="Ma J."/>
        </authorList>
    </citation>
    <scope>NUCLEOTIDE SEQUENCE [LARGE SCALE GENOMIC DNA]</scope>
    <source>
        <strain evidence="12">CCUG 43114</strain>
    </source>
</reference>
<evidence type="ECO:0000256" key="9">
    <source>
        <dbReference type="NCBIfam" id="TIGR03937"/>
    </source>
</evidence>
<dbReference type="InterPro" id="IPR029044">
    <property type="entry name" value="Nucleotide-diphossugar_trans"/>
</dbReference>
<keyword evidence="12" id="KW-1185">Reference proteome</keyword>
<comment type="similarity">
    <text evidence="2 10">Belongs to the glycosyltransferase 2 family.</text>
</comment>
<keyword evidence="6 10" id="KW-0812">Transmembrane</keyword>
<dbReference type="Pfam" id="PF13641">
    <property type="entry name" value="Glyco_tranf_2_3"/>
    <property type="match status" value="1"/>
</dbReference>
<protein>
    <recommendedName>
        <fullName evidence="9 10">Poly-beta-1,6-N-acetyl-D-glucosamine synthase</fullName>
        <shortName evidence="10">Poly-beta-1,6-GlcNAc synthase</shortName>
        <ecNumber evidence="10">2.4.1.-</ecNumber>
    </recommendedName>
</protein>
<dbReference type="RefSeq" id="WP_340268714.1">
    <property type="nucleotide sequence ID" value="NZ_JBBEOG010000003.1"/>
</dbReference>
<gene>
    <name evidence="11" type="primary">pgaC</name>
    <name evidence="11" type="ORF">ACFPJ6_02085</name>
</gene>
<evidence type="ECO:0000256" key="8">
    <source>
        <dbReference type="ARBA" id="ARBA00023136"/>
    </source>
</evidence>
<comment type="subcellular location">
    <subcellularLocation>
        <location evidence="1 10">Cell membrane</location>
        <topology evidence="1 10">Multi-pass membrane protein</topology>
    </subcellularLocation>
</comment>
<dbReference type="EMBL" id="JBHSLD010000004">
    <property type="protein sequence ID" value="MFC5379569.1"/>
    <property type="molecule type" value="Genomic_DNA"/>
</dbReference>
<feature type="transmembrane region" description="Helical" evidence="10">
    <location>
        <begin position="6"/>
        <end position="28"/>
    </location>
</feature>
<keyword evidence="3 10" id="KW-1003">Cell membrane</keyword>
<evidence type="ECO:0000256" key="1">
    <source>
        <dbReference type="ARBA" id="ARBA00004651"/>
    </source>
</evidence>
<feature type="transmembrane region" description="Helical" evidence="10">
    <location>
        <begin position="344"/>
        <end position="362"/>
    </location>
</feature>
<evidence type="ECO:0000313" key="12">
    <source>
        <dbReference type="Proteomes" id="UP001596122"/>
    </source>
</evidence>
<accession>A0ABW0GII8</accession>
<evidence type="ECO:0000256" key="2">
    <source>
        <dbReference type="ARBA" id="ARBA00006739"/>
    </source>
</evidence>
<dbReference type="NCBIfam" id="TIGR03937">
    <property type="entry name" value="PgaC_IcaA"/>
    <property type="match status" value="1"/>
</dbReference>
<dbReference type="PANTHER" id="PTHR43630:SF1">
    <property type="entry name" value="POLY-BETA-1,6-N-ACETYL-D-GLUCOSAMINE SYNTHASE"/>
    <property type="match status" value="1"/>
</dbReference>
<keyword evidence="4 10" id="KW-0328">Glycosyltransferase</keyword>
<feature type="transmembrane region" description="Helical" evidence="10">
    <location>
        <begin position="297"/>
        <end position="324"/>
    </location>
</feature>
<organism evidence="11 12">
    <name type="scientific">Aquipuribacter nitratireducens</name>
    <dbReference type="NCBI Taxonomy" id="650104"/>
    <lineage>
        <taxon>Bacteria</taxon>
        <taxon>Bacillati</taxon>
        <taxon>Actinomycetota</taxon>
        <taxon>Actinomycetes</taxon>
        <taxon>Micrococcales</taxon>
        <taxon>Intrasporangiaceae</taxon>
        <taxon>Aquipuribacter</taxon>
    </lineage>
</organism>
<comment type="caution">
    <text evidence="11">The sequence shown here is derived from an EMBL/GenBank/DDBJ whole genome shotgun (WGS) entry which is preliminary data.</text>
</comment>
<evidence type="ECO:0000256" key="5">
    <source>
        <dbReference type="ARBA" id="ARBA00022679"/>
    </source>
</evidence>